<dbReference type="GO" id="GO:0008270">
    <property type="term" value="F:zinc ion binding"/>
    <property type="evidence" value="ECO:0007669"/>
    <property type="project" value="UniProtKB-KW"/>
</dbReference>
<accession>A0A3M7RF74</accession>
<evidence type="ECO:0000259" key="2">
    <source>
        <dbReference type="PROSITE" id="PS50158"/>
    </source>
</evidence>
<evidence type="ECO:0000313" key="3">
    <source>
        <dbReference type="EMBL" id="RNA22131.1"/>
    </source>
</evidence>
<dbReference type="OrthoDB" id="3863715at2759"/>
<dbReference type="InterPro" id="IPR036875">
    <property type="entry name" value="Znf_CCHC_sf"/>
</dbReference>
<dbReference type="Proteomes" id="UP000276133">
    <property type="component" value="Unassembled WGS sequence"/>
</dbReference>
<dbReference type="PROSITE" id="PS50158">
    <property type="entry name" value="ZF_CCHC"/>
    <property type="match status" value="1"/>
</dbReference>
<feature type="domain" description="CCHC-type" evidence="2">
    <location>
        <begin position="145"/>
        <end position="160"/>
    </location>
</feature>
<dbReference type="InterPro" id="IPR001878">
    <property type="entry name" value="Znf_CCHC"/>
</dbReference>
<dbReference type="AlphaFoldDB" id="A0A3M7RF74"/>
<dbReference type="EMBL" id="REGN01003527">
    <property type="protein sequence ID" value="RNA22131.1"/>
    <property type="molecule type" value="Genomic_DNA"/>
</dbReference>
<protein>
    <recommendedName>
        <fullName evidence="2">CCHC-type domain-containing protein</fullName>
    </recommendedName>
</protein>
<comment type="caution">
    <text evidence="3">The sequence shown here is derived from an EMBL/GenBank/DDBJ whole genome shotgun (WGS) entry which is preliminary data.</text>
</comment>
<dbReference type="Gene3D" id="4.10.60.10">
    <property type="entry name" value="Zinc finger, CCHC-type"/>
    <property type="match status" value="1"/>
</dbReference>
<evidence type="ECO:0000256" key="1">
    <source>
        <dbReference type="PROSITE-ProRule" id="PRU00047"/>
    </source>
</evidence>
<keyword evidence="4" id="KW-1185">Reference proteome</keyword>
<dbReference type="STRING" id="10195.A0A3M7RF74"/>
<keyword evidence="1" id="KW-0479">Metal-binding</keyword>
<dbReference type="SMART" id="SM00343">
    <property type="entry name" value="ZnF_C2HC"/>
    <property type="match status" value="2"/>
</dbReference>
<proteinExistence type="predicted"/>
<sequence>MKPTKSHHSAILELFVQGTWLILEKSKPLKSDLCIFLNRLRKMFVILGRLNFCTPRYCTFRFHFLPTDFDNNLLKNFFNAVRIDGLKIEQILDERYKDRPERNNGVRRIRISYPKEVDNIIGRLSGPTIMYGLKCVVSIVGQEQKCYFCDEEGHNIAKCPVKDSTCERCKQKGHLTQKCSIAEKLKSLERKKVDYSELFVKQEEIQSIHEQEQIDSEEISKPNTPVYQPDSYKSTDSNLVHLTGSQIHKTPVLKDYFRDVQKSYTQDILTPVQYWRTSSLKVSSNFSTFLDQHNYVWWKTCFVDFL</sequence>
<organism evidence="3 4">
    <name type="scientific">Brachionus plicatilis</name>
    <name type="common">Marine rotifer</name>
    <name type="synonym">Brachionus muelleri</name>
    <dbReference type="NCBI Taxonomy" id="10195"/>
    <lineage>
        <taxon>Eukaryota</taxon>
        <taxon>Metazoa</taxon>
        <taxon>Spiralia</taxon>
        <taxon>Gnathifera</taxon>
        <taxon>Rotifera</taxon>
        <taxon>Eurotatoria</taxon>
        <taxon>Monogononta</taxon>
        <taxon>Pseudotrocha</taxon>
        <taxon>Ploima</taxon>
        <taxon>Brachionidae</taxon>
        <taxon>Brachionus</taxon>
    </lineage>
</organism>
<dbReference type="GO" id="GO:0003676">
    <property type="term" value="F:nucleic acid binding"/>
    <property type="evidence" value="ECO:0007669"/>
    <property type="project" value="InterPro"/>
</dbReference>
<name>A0A3M7RF74_BRAPC</name>
<gene>
    <name evidence="3" type="ORF">BpHYR1_018971</name>
</gene>
<keyword evidence="1" id="KW-0863">Zinc-finger</keyword>
<keyword evidence="1" id="KW-0862">Zinc</keyword>
<evidence type="ECO:0000313" key="4">
    <source>
        <dbReference type="Proteomes" id="UP000276133"/>
    </source>
</evidence>
<dbReference type="SUPFAM" id="SSF57756">
    <property type="entry name" value="Retrovirus zinc finger-like domains"/>
    <property type="match status" value="1"/>
</dbReference>
<reference evidence="3 4" key="1">
    <citation type="journal article" date="2018" name="Sci. Rep.">
        <title>Genomic signatures of local adaptation to the degree of environmental predictability in rotifers.</title>
        <authorList>
            <person name="Franch-Gras L."/>
            <person name="Hahn C."/>
            <person name="Garcia-Roger E.M."/>
            <person name="Carmona M.J."/>
            <person name="Serra M."/>
            <person name="Gomez A."/>
        </authorList>
    </citation>
    <scope>NUCLEOTIDE SEQUENCE [LARGE SCALE GENOMIC DNA]</scope>
    <source>
        <strain evidence="3">HYR1</strain>
    </source>
</reference>